<gene>
    <name evidence="1" type="ORF">SAMN04488557_1011</name>
</gene>
<sequence>MLLEGLADSVSARNPVQTSPTLFTGIQENQPADGKRSLSVRRLALGLRVMSSTRAVGARPRIGWGFRSLGPVRRRVPLKLASDPPDGAVTFNAKPALGDEVASITDQSFELVAVWDRPSRHLLNIAGDLLFAVTQMRASHAE</sequence>
<protein>
    <submittedName>
        <fullName evidence="1">Uncharacterized protein</fullName>
    </submittedName>
</protein>
<evidence type="ECO:0000313" key="2">
    <source>
        <dbReference type="Proteomes" id="UP000199423"/>
    </source>
</evidence>
<dbReference type="Proteomes" id="UP000199423">
    <property type="component" value="Unassembled WGS sequence"/>
</dbReference>
<organism evidence="1 2">
    <name type="scientific">Hyphomicrobium facile</name>
    <dbReference type="NCBI Taxonomy" id="51670"/>
    <lineage>
        <taxon>Bacteria</taxon>
        <taxon>Pseudomonadati</taxon>
        <taxon>Pseudomonadota</taxon>
        <taxon>Alphaproteobacteria</taxon>
        <taxon>Hyphomicrobiales</taxon>
        <taxon>Hyphomicrobiaceae</taxon>
        <taxon>Hyphomicrobium</taxon>
    </lineage>
</organism>
<keyword evidence="2" id="KW-1185">Reference proteome</keyword>
<dbReference type="AlphaFoldDB" id="A0A1I7N1C5"/>
<reference evidence="2" key="1">
    <citation type="submission" date="2016-10" db="EMBL/GenBank/DDBJ databases">
        <authorList>
            <person name="Varghese N."/>
            <person name="Submissions S."/>
        </authorList>
    </citation>
    <scope>NUCLEOTIDE SEQUENCE [LARGE SCALE GENOMIC DNA]</scope>
    <source>
        <strain evidence="2">DSM 1565</strain>
    </source>
</reference>
<name>A0A1I7N1C5_9HYPH</name>
<evidence type="ECO:0000313" key="1">
    <source>
        <dbReference type="EMBL" id="SFV28460.1"/>
    </source>
</evidence>
<proteinExistence type="predicted"/>
<accession>A0A1I7N1C5</accession>
<dbReference type="EMBL" id="FPCH01000001">
    <property type="protein sequence ID" value="SFV28460.1"/>
    <property type="molecule type" value="Genomic_DNA"/>
</dbReference>